<dbReference type="OrthoDB" id="8776491at2"/>
<gene>
    <name evidence="2" type="ORF">A1507_05260</name>
</gene>
<dbReference type="Pfam" id="PF22677">
    <property type="entry name" value="Ble-like_N"/>
    <property type="match status" value="1"/>
</dbReference>
<dbReference type="InterPro" id="IPR037523">
    <property type="entry name" value="VOC_core"/>
</dbReference>
<dbReference type="PANTHER" id="PTHR33993:SF2">
    <property type="entry name" value="VOC DOMAIN-CONTAINING PROTEIN"/>
    <property type="match status" value="1"/>
</dbReference>
<dbReference type="EMBL" id="LUUJ01000034">
    <property type="protein sequence ID" value="OAI20205.1"/>
    <property type="molecule type" value="Genomic_DNA"/>
</dbReference>
<accession>A0A177NQE3</accession>
<dbReference type="RefSeq" id="WP_064039183.1">
    <property type="nucleotide sequence ID" value="NZ_LUUJ01000034.1"/>
</dbReference>
<sequence length="124" mass="13367">MNQNIATWFELPATDLGRAQQFYRSVLNASFKLEDMSDMQLAIFEAEDGAVSGMLVQGEHYQPSATGAVVYFSGGEDLSQPLAEVESAGGKVLMPKTPIHDGECGYFALLLDSEGNRVGLYSPA</sequence>
<reference evidence="2 3" key="1">
    <citation type="submission" date="2016-03" db="EMBL/GenBank/DDBJ databases">
        <authorList>
            <person name="Ploux O."/>
        </authorList>
    </citation>
    <scope>NUCLEOTIDE SEQUENCE [LARGE SCALE GENOMIC DNA]</scope>
    <source>
        <strain evidence="2 3">R-45378</strain>
    </source>
</reference>
<evidence type="ECO:0000313" key="2">
    <source>
        <dbReference type="EMBL" id="OAI20205.1"/>
    </source>
</evidence>
<dbReference type="SUPFAM" id="SSF54593">
    <property type="entry name" value="Glyoxalase/Bleomycin resistance protein/Dihydroxybiphenyl dioxygenase"/>
    <property type="match status" value="1"/>
</dbReference>
<dbReference type="InterPro" id="IPR052164">
    <property type="entry name" value="Anthracycline_SecMetBiosynth"/>
</dbReference>
<dbReference type="Gene3D" id="3.10.180.10">
    <property type="entry name" value="2,3-Dihydroxybiphenyl 1,2-Dioxygenase, domain 1"/>
    <property type="match status" value="1"/>
</dbReference>
<dbReference type="PROSITE" id="PS51819">
    <property type="entry name" value="VOC"/>
    <property type="match status" value="1"/>
</dbReference>
<feature type="domain" description="VOC" evidence="1">
    <location>
        <begin position="5"/>
        <end position="123"/>
    </location>
</feature>
<dbReference type="InterPro" id="IPR029068">
    <property type="entry name" value="Glyas_Bleomycin-R_OHBP_Dase"/>
</dbReference>
<dbReference type="PANTHER" id="PTHR33993">
    <property type="entry name" value="GLYOXALASE-RELATED"/>
    <property type="match status" value="1"/>
</dbReference>
<evidence type="ECO:0000259" key="1">
    <source>
        <dbReference type="PROSITE" id="PS51819"/>
    </source>
</evidence>
<dbReference type="CDD" id="cd07247">
    <property type="entry name" value="SgaA_N_like"/>
    <property type="match status" value="1"/>
</dbReference>
<protein>
    <submittedName>
        <fullName evidence="2">Glyoxalase</fullName>
    </submittedName>
</protein>
<proteinExistence type="predicted"/>
<dbReference type="Proteomes" id="UP000077857">
    <property type="component" value="Unassembled WGS sequence"/>
</dbReference>
<evidence type="ECO:0000313" key="3">
    <source>
        <dbReference type="Proteomes" id="UP000077857"/>
    </source>
</evidence>
<dbReference type="InterPro" id="IPR053863">
    <property type="entry name" value="Glyoxy/Ble-like_N"/>
</dbReference>
<dbReference type="AlphaFoldDB" id="A0A177NQE3"/>
<organism evidence="2 3">
    <name type="scientific">Methylomonas koyamae</name>
    <dbReference type="NCBI Taxonomy" id="702114"/>
    <lineage>
        <taxon>Bacteria</taxon>
        <taxon>Pseudomonadati</taxon>
        <taxon>Pseudomonadota</taxon>
        <taxon>Gammaproteobacteria</taxon>
        <taxon>Methylococcales</taxon>
        <taxon>Methylococcaceae</taxon>
        <taxon>Methylomonas</taxon>
    </lineage>
</organism>
<name>A0A177NQE3_9GAMM</name>
<comment type="caution">
    <text evidence="2">The sequence shown here is derived from an EMBL/GenBank/DDBJ whole genome shotgun (WGS) entry which is preliminary data.</text>
</comment>